<evidence type="ECO:0000256" key="3">
    <source>
        <dbReference type="ARBA" id="ARBA00022840"/>
    </source>
</evidence>
<evidence type="ECO:0000259" key="4">
    <source>
        <dbReference type="PROSITE" id="PS50893"/>
    </source>
</evidence>
<dbReference type="Gene3D" id="3.40.50.300">
    <property type="entry name" value="P-loop containing nucleotide triphosphate hydrolases"/>
    <property type="match status" value="1"/>
</dbReference>
<keyword evidence="3 5" id="KW-0067">ATP-binding</keyword>
<dbReference type="Pfam" id="PF00005">
    <property type="entry name" value="ABC_tran"/>
    <property type="match status" value="1"/>
</dbReference>
<comment type="caution">
    <text evidence="5">The sequence shown here is derived from an EMBL/GenBank/DDBJ whole genome shotgun (WGS) entry which is preliminary data.</text>
</comment>
<dbReference type="EMBL" id="JAENHN010000034">
    <property type="protein sequence ID" value="MBK1811210.1"/>
    <property type="molecule type" value="Genomic_DNA"/>
</dbReference>
<proteinExistence type="predicted"/>
<dbReference type="InterPro" id="IPR003593">
    <property type="entry name" value="AAA+_ATPase"/>
</dbReference>
<keyword evidence="6" id="KW-1185">Reference proteome</keyword>
<name>A0ABS1EPF1_9CLOT</name>
<feature type="domain" description="ABC transporter" evidence="4">
    <location>
        <begin position="25"/>
        <end position="258"/>
    </location>
</feature>
<accession>A0ABS1EPF1</accession>
<dbReference type="SUPFAM" id="SSF52540">
    <property type="entry name" value="P-loop containing nucleoside triphosphate hydrolases"/>
    <property type="match status" value="1"/>
</dbReference>
<protein>
    <submittedName>
        <fullName evidence="5">ATP-binding cassette domain-containing protein</fullName>
    </submittedName>
</protein>
<organism evidence="5 6">
    <name type="scientific">Clostridium yunnanense</name>
    <dbReference type="NCBI Taxonomy" id="2800325"/>
    <lineage>
        <taxon>Bacteria</taxon>
        <taxon>Bacillati</taxon>
        <taxon>Bacillota</taxon>
        <taxon>Clostridia</taxon>
        <taxon>Eubacteriales</taxon>
        <taxon>Clostridiaceae</taxon>
        <taxon>Clostridium</taxon>
    </lineage>
</organism>
<dbReference type="RefSeq" id="WP_200269198.1">
    <property type="nucleotide sequence ID" value="NZ_JAENHN010000034.1"/>
</dbReference>
<dbReference type="PANTHER" id="PTHR42711:SF1">
    <property type="entry name" value="ABC-TRANSPORT PROTEIN, ATP-BINDING COMPONENT"/>
    <property type="match status" value="1"/>
</dbReference>
<evidence type="ECO:0000256" key="1">
    <source>
        <dbReference type="ARBA" id="ARBA00022448"/>
    </source>
</evidence>
<gene>
    <name evidence="5" type="ORF">JHL18_11265</name>
</gene>
<dbReference type="InterPro" id="IPR050763">
    <property type="entry name" value="ABC_transporter_ATP-binding"/>
</dbReference>
<evidence type="ECO:0000313" key="5">
    <source>
        <dbReference type="EMBL" id="MBK1811210.1"/>
    </source>
</evidence>
<dbReference type="InterPro" id="IPR003439">
    <property type="entry name" value="ABC_transporter-like_ATP-bd"/>
</dbReference>
<keyword evidence="2" id="KW-0547">Nucleotide-binding</keyword>
<dbReference type="Proteomes" id="UP000596739">
    <property type="component" value="Unassembled WGS sequence"/>
</dbReference>
<dbReference type="PANTHER" id="PTHR42711">
    <property type="entry name" value="ABC TRANSPORTER ATP-BINDING PROTEIN"/>
    <property type="match status" value="1"/>
</dbReference>
<dbReference type="GO" id="GO:0005524">
    <property type="term" value="F:ATP binding"/>
    <property type="evidence" value="ECO:0007669"/>
    <property type="project" value="UniProtKB-KW"/>
</dbReference>
<evidence type="ECO:0000256" key="2">
    <source>
        <dbReference type="ARBA" id="ARBA00022741"/>
    </source>
</evidence>
<sequence>MSTIVDIKNLTKDFKVLNRRSSLKGSIADLFSKDYSIVKAVDGLSLQINEGEIVGFLGPNGAGKSTTIKMMIGVLKQTSGEIVINGLDPYRDHSKYLKDIGVVFGQRTQLWWALPIRESFNILKDIYEVNDEDFKDNMLLFDEIVGINNIIDKPARQLSLGQRTLCDILIAFLHNPKIVFLDEPTIGLDVLMKYKIHKLIKDLNERKKTTVILTTHDMGDVDALCNRVIVINKGKSIYDDSIESLVKFFGEYKTLNIRYSSEKNYSKGELKAIIESCCEDIDAVQVTENEQCLDLLVDERKIRVLDLLNSIQSYIQIADIRISEVSTEDIVRKMYEDGVK</sequence>
<dbReference type="InterPro" id="IPR027417">
    <property type="entry name" value="P-loop_NTPase"/>
</dbReference>
<dbReference type="SMART" id="SM00382">
    <property type="entry name" value="AAA"/>
    <property type="match status" value="1"/>
</dbReference>
<evidence type="ECO:0000313" key="6">
    <source>
        <dbReference type="Proteomes" id="UP000596739"/>
    </source>
</evidence>
<reference evidence="6" key="1">
    <citation type="submission" date="2021-01" db="EMBL/GenBank/DDBJ databases">
        <title>Genome public.</title>
        <authorList>
            <person name="Liu C."/>
            <person name="Sun Q."/>
        </authorList>
    </citation>
    <scope>NUCLEOTIDE SEQUENCE [LARGE SCALE GENOMIC DNA]</scope>
    <source>
        <strain evidence="6">YIM B02505</strain>
    </source>
</reference>
<keyword evidence="1" id="KW-0813">Transport</keyword>
<dbReference type="PROSITE" id="PS50893">
    <property type="entry name" value="ABC_TRANSPORTER_2"/>
    <property type="match status" value="1"/>
</dbReference>